<accession>A0A8H3YRI2</accession>
<organism evidence="2 3">
    <name type="scientific">Venturia inaequalis</name>
    <name type="common">Apple scab fungus</name>
    <dbReference type="NCBI Taxonomy" id="5025"/>
    <lineage>
        <taxon>Eukaryota</taxon>
        <taxon>Fungi</taxon>
        <taxon>Dikarya</taxon>
        <taxon>Ascomycota</taxon>
        <taxon>Pezizomycotina</taxon>
        <taxon>Dothideomycetes</taxon>
        <taxon>Pleosporomycetidae</taxon>
        <taxon>Venturiales</taxon>
        <taxon>Venturiaceae</taxon>
        <taxon>Venturia</taxon>
    </lineage>
</organism>
<evidence type="ECO:0000256" key="1">
    <source>
        <dbReference type="SAM" id="MobiDB-lite"/>
    </source>
</evidence>
<protein>
    <submittedName>
        <fullName evidence="2">Uncharacterized protein</fullName>
    </submittedName>
</protein>
<feature type="compositionally biased region" description="Basic and acidic residues" evidence="1">
    <location>
        <begin position="310"/>
        <end position="319"/>
    </location>
</feature>
<feature type="compositionally biased region" description="Basic and acidic residues" evidence="1">
    <location>
        <begin position="154"/>
        <end position="163"/>
    </location>
</feature>
<comment type="caution">
    <text evidence="2">The sequence shown here is derived from an EMBL/GenBank/DDBJ whole genome shotgun (WGS) entry which is preliminary data.</text>
</comment>
<dbReference type="AlphaFoldDB" id="A0A8H3YRI2"/>
<reference evidence="2 3" key="1">
    <citation type="submission" date="2019-11" db="EMBL/GenBank/DDBJ databases">
        <title>Venturia inaequalis Genome Resource.</title>
        <authorList>
            <person name="Lichtner F.J."/>
        </authorList>
    </citation>
    <scope>NUCLEOTIDE SEQUENCE [LARGE SCALE GENOMIC DNA]</scope>
    <source>
        <strain evidence="2">Bline_iso_100314</strain>
    </source>
</reference>
<feature type="compositionally biased region" description="Basic and acidic residues" evidence="1">
    <location>
        <begin position="256"/>
        <end position="266"/>
    </location>
</feature>
<feature type="region of interest" description="Disordered" evidence="1">
    <location>
        <begin position="121"/>
        <end position="194"/>
    </location>
</feature>
<name>A0A8H3YRI2_VENIN</name>
<feature type="region of interest" description="Disordered" evidence="1">
    <location>
        <begin position="237"/>
        <end position="319"/>
    </location>
</feature>
<evidence type="ECO:0000313" key="2">
    <source>
        <dbReference type="EMBL" id="KAE9966881.1"/>
    </source>
</evidence>
<gene>
    <name evidence="2" type="ORF">BLS_006764</name>
</gene>
<sequence>MSLAKVKVTFLPSIAIEGLPSPDMEKAIRRAIVLHDLVNQARYVEITCGWHKGGRPADAYVDPLNHCTFKALDTRRVHLKTLHGHPESEIPASMADEQENWRVPSGVTGRSGIINQQLRIARGPSRPGGSMRPDELRQESRIAGGPSRPGFSLRPDELRRENIIARGPSRLGSSLRPDELRRDNRNLRQGGLRDSSLMEARNYLQGSRVANMSTNERFTRTPVQDELVAPIAQLSLSSSGNYIPPHRRISLMPKSSGKDNGYDRRTSSSPFELLNRPPLANKSTNTKMASSQVESSAKAKNVPGPDDEEQKEKGEFGLI</sequence>
<feature type="compositionally biased region" description="Basic and acidic residues" evidence="1">
    <location>
        <begin position="176"/>
        <end position="186"/>
    </location>
</feature>
<dbReference type="EMBL" id="WNWQ01000501">
    <property type="protein sequence ID" value="KAE9966881.1"/>
    <property type="molecule type" value="Genomic_DNA"/>
</dbReference>
<evidence type="ECO:0000313" key="3">
    <source>
        <dbReference type="Proteomes" id="UP000433883"/>
    </source>
</evidence>
<dbReference type="Proteomes" id="UP000433883">
    <property type="component" value="Unassembled WGS sequence"/>
</dbReference>
<feature type="compositionally biased region" description="Polar residues" evidence="1">
    <location>
        <begin position="281"/>
        <end position="295"/>
    </location>
</feature>
<proteinExistence type="predicted"/>